<accession>A0AAQ4F656</accession>
<evidence type="ECO:0000256" key="1">
    <source>
        <dbReference type="ARBA" id="ARBA00004370"/>
    </source>
</evidence>
<comment type="caution">
    <text evidence="8">The sequence shown here is derived from an EMBL/GenBank/DDBJ whole genome shotgun (WGS) entry which is preliminary data.</text>
</comment>
<comment type="subcellular location">
    <subcellularLocation>
        <location evidence="1">Membrane</location>
    </subcellularLocation>
</comment>
<dbReference type="Proteomes" id="UP001321473">
    <property type="component" value="Unassembled WGS sequence"/>
</dbReference>
<evidence type="ECO:0000256" key="3">
    <source>
        <dbReference type="ARBA" id="ARBA00022737"/>
    </source>
</evidence>
<feature type="transmembrane region" description="Helical" evidence="6">
    <location>
        <begin position="708"/>
        <end position="732"/>
    </location>
</feature>
<feature type="domain" description="PKD/REJ-like" evidence="7">
    <location>
        <begin position="26"/>
        <end position="324"/>
    </location>
</feature>
<protein>
    <recommendedName>
        <fullName evidence="7">PKD/REJ-like domain-containing protein</fullName>
    </recommendedName>
</protein>
<evidence type="ECO:0000259" key="7">
    <source>
        <dbReference type="Pfam" id="PF02010"/>
    </source>
</evidence>
<evidence type="ECO:0000256" key="5">
    <source>
        <dbReference type="ARBA" id="ARBA00023136"/>
    </source>
</evidence>
<evidence type="ECO:0000256" key="6">
    <source>
        <dbReference type="SAM" id="Phobius"/>
    </source>
</evidence>
<evidence type="ECO:0000256" key="4">
    <source>
        <dbReference type="ARBA" id="ARBA00022989"/>
    </source>
</evidence>
<keyword evidence="4 6" id="KW-1133">Transmembrane helix</keyword>
<evidence type="ECO:0000256" key="2">
    <source>
        <dbReference type="ARBA" id="ARBA00022692"/>
    </source>
</evidence>
<dbReference type="PANTHER" id="PTHR46730:SF1">
    <property type="entry name" value="PLAT DOMAIN-CONTAINING PROTEIN"/>
    <property type="match status" value="1"/>
</dbReference>
<proteinExistence type="predicted"/>
<gene>
    <name evidence="8" type="ORF">V5799_016031</name>
</gene>
<name>A0AAQ4F656_AMBAM</name>
<evidence type="ECO:0000313" key="9">
    <source>
        <dbReference type="Proteomes" id="UP001321473"/>
    </source>
</evidence>
<dbReference type="InterPro" id="IPR002859">
    <property type="entry name" value="PKD/REJ-like"/>
</dbReference>
<dbReference type="EMBL" id="JARKHS020006446">
    <property type="protein sequence ID" value="KAK8782627.1"/>
    <property type="molecule type" value="Genomic_DNA"/>
</dbReference>
<keyword evidence="9" id="KW-1185">Reference proteome</keyword>
<dbReference type="Pfam" id="PF02010">
    <property type="entry name" value="REJ"/>
    <property type="match status" value="1"/>
</dbReference>
<dbReference type="PANTHER" id="PTHR46730">
    <property type="entry name" value="POLYCYSTIN-1"/>
    <property type="match status" value="1"/>
</dbReference>
<evidence type="ECO:0000313" key="8">
    <source>
        <dbReference type="EMBL" id="KAK8782627.1"/>
    </source>
</evidence>
<keyword evidence="5 6" id="KW-0472">Membrane</keyword>
<dbReference type="AlphaFoldDB" id="A0AAQ4F656"/>
<keyword evidence="3" id="KW-0677">Repeat</keyword>
<sequence length="749" mass="81907">MQDIQNHAKQSFRAVKPRLTFLIAADTNMTFTLRVSNYYAPDEYGEASVTLVVGSPPLTAVIKGGLMRLAGLSQNDVVLDGSLSSPAVKPLVYQWSCLDEDLQPCYDYAPAASADLLLDPLETNRPVMRVMAERLQPGKTLNFTLEVFHGDNSSADGAAASTLVVTREDPIPLVSLDEVLAGNQPVYDYDATTDSFLVTTGPAVVVHAMFFVHSKSISINWNVPGFPCQYSTAGVKKGLEGHTYLTLPEGSLVPHGSYKAQLEVCEKSRCGGINVSLSARPGPSLCRLQFEAEEPVEQLNMTTAVVRACAVPAGSHPMTYQLWAHDGEEVTIPLTTVRRSPFLEFIVPSANFSAICAQVCDMSLQCGMFCNDSLETLPPGNLSESLTMAFKRSAMQYRQGDKLSSVVSLVSALSEDAVEAPGRVLDQLLGATFQSTNAKRLEAGDVRALYQACRVMMARGNVDLVSGALEATSVISEVALKKKIPVGFDTLEAVYMWVRNVSVRYPDTDQVRRNVENAQRRIEEVTSSRLPKGQQVRFVADQVTHIHHRFLSRDQVTITSLDRPGSTDVAIGFDKALWERFQIWKCGSRMCQGVVLVVTVHQTNPFVGSDVGTRMTPVVSVTFRTPDTGEAVKGVSLRDSLSLQMRQTGNESRVHGMVLRCFRWHERDEEWTQRDMTALGTKQRQVTCLASSTGSFTVFEVEDGLSTAAIAGIVVACLMSVFIIAAVMMFMMHKKQNTGSAKVADQGTR</sequence>
<organism evidence="8 9">
    <name type="scientific">Amblyomma americanum</name>
    <name type="common">Lone star tick</name>
    <dbReference type="NCBI Taxonomy" id="6943"/>
    <lineage>
        <taxon>Eukaryota</taxon>
        <taxon>Metazoa</taxon>
        <taxon>Ecdysozoa</taxon>
        <taxon>Arthropoda</taxon>
        <taxon>Chelicerata</taxon>
        <taxon>Arachnida</taxon>
        <taxon>Acari</taxon>
        <taxon>Parasitiformes</taxon>
        <taxon>Ixodida</taxon>
        <taxon>Ixodoidea</taxon>
        <taxon>Ixodidae</taxon>
        <taxon>Amblyomminae</taxon>
        <taxon>Amblyomma</taxon>
    </lineage>
</organism>
<keyword evidence="2 6" id="KW-0812">Transmembrane</keyword>
<dbReference type="GO" id="GO:0005886">
    <property type="term" value="C:plasma membrane"/>
    <property type="evidence" value="ECO:0007669"/>
    <property type="project" value="TreeGrafter"/>
</dbReference>
<reference evidence="8 9" key="1">
    <citation type="journal article" date="2023" name="Arcadia Sci">
        <title>De novo assembly of a long-read Amblyomma americanum tick genome.</title>
        <authorList>
            <person name="Chou S."/>
            <person name="Poskanzer K.E."/>
            <person name="Rollins M."/>
            <person name="Thuy-Boun P.S."/>
        </authorList>
    </citation>
    <scope>NUCLEOTIDE SEQUENCE [LARGE SCALE GENOMIC DNA]</scope>
    <source>
        <strain evidence="8">F_SG_1</strain>
        <tissue evidence="8">Salivary glands</tissue>
    </source>
</reference>
<dbReference type="GO" id="GO:0005261">
    <property type="term" value="F:monoatomic cation channel activity"/>
    <property type="evidence" value="ECO:0007669"/>
    <property type="project" value="TreeGrafter"/>
</dbReference>
<dbReference type="GO" id="GO:0006816">
    <property type="term" value="P:calcium ion transport"/>
    <property type="evidence" value="ECO:0007669"/>
    <property type="project" value="TreeGrafter"/>
</dbReference>